<dbReference type="Pfam" id="PF00675">
    <property type="entry name" value="Peptidase_M16"/>
    <property type="match status" value="1"/>
</dbReference>
<evidence type="ECO:0000259" key="3">
    <source>
        <dbReference type="Pfam" id="PF00675"/>
    </source>
</evidence>
<feature type="region of interest" description="Disordered" evidence="1">
    <location>
        <begin position="28"/>
        <end position="67"/>
    </location>
</feature>
<feature type="chain" id="PRO_5004162544" evidence="2">
    <location>
        <begin position="23"/>
        <end position="731"/>
    </location>
</feature>
<evidence type="ECO:0000256" key="2">
    <source>
        <dbReference type="SAM" id="SignalP"/>
    </source>
</evidence>
<dbReference type="OrthoDB" id="9811314at2"/>
<dbReference type="InterPro" id="IPR007863">
    <property type="entry name" value="Peptidase_M16_C"/>
</dbReference>
<dbReference type="PANTHER" id="PTHR11851:SF225">
    <property type="entry name" value="NON-PEPTIDASE HOMOLOG YMXG"/>
    <property type="match status" value="1"/>
</dbReference>
<gene>
    <name evidence="5" type="ordered locus">Acid_6419</name>
</gene>
<feature type="domain" description="Peptidase M16 N-terminal" evidence="3">
    <location>
        <begin position="83"/>
        <end position="218"/>
    </location>
</feature>
<sequence length="731" mass="79241" precursor="true">MRITVNSICVALLACAAGWAQKAPTMPGIDPPAAKPHAAGRGAAAPAPAAAAYPSPKDLKYPPARSPQMSPSAAFTLPNGMKVLLHEDHDLPVVYGNILVRTGSVLDPPERIGLAQLTGTVLRTGGTALKTGEQLDEVLDNLGGTIETGIGLTQGSLSFFSLKENTDAVLLLLKEMLTQPGFRPEKLDQARAQLRSSIAHRNDKPDTVAQQELRRMIYGGDNPYGWQMQYATIDRITRSDVRSFYQRYFFPANLLFGIRGDFNSAEMKASLEQLFADWTPQQKPVPEFPKVKNAPSPGIFLAEKRDLTQTNFAIGQLGVQYNDKDFAALEIMANVLGGVRGRLAERARGKGNPAEFKVRWTARHDHPGLFEITGNTRSISTVETIKAVQEEVERLRTAEISEDELRVAREAALSAAIFDAGSKDKIFTSLMGDEYYGYPKDFPQAHQKALQAVTRADVMRAAKQAVNPANLTVVVAGNAMLFGDSLDRLGPVAKLDLTIPPAKPEAAELTDATLAQGKQLLAKAQAAAGGADRLGAVRDYTMLAEYLISTAVPSIGGSKIIQMDRWVSPTNFRQDSSMPAGRVSAYTDGKIGWIATPQGWGALAGVQSKQVLGDLFRVYFRLLLSDRLEGRSVNAIDDNTLQVSDAAGQVASVDFDPQTGLIRRVSYDTPQAGGQPIFSEDIFDDFRDIGGVKIPFKITINQGGRKFSDVVVTEYKINTGLKSVDLAKRPQ</sequence>
<name>Q01SM6_SOLUE</name>
<dbReference type="AlphaFoldDB" id="Q01SM6"/>
<dbReference type="PROSITE" id="PS51257">
    <property type="entry name" value="PROKAR_LIPOPROTEIN"/>
    <property type="match status" value="1"/>
</dbReference>
<dbReference type="InParanoid" id="Q01SM6"/>
<evidence type="ECO:0000259" key="4">
    <source>
        <dbReference type="Pfam" id="PF05193"/>
    </source>
</evidence>
<dbReference type="EMBL" id="CP000473">
    <property type="protein sequence ID" value="ABJ87344.1"/>
    <property type="molecule type" value="Genomic_DNA"/>
</dbReference>
<evidence type="ECO:0000313" key="5">
    <source>
        <dbReference type="EMBL" id="ABJ87344.1"/>
    </source>
</evidence>
<keyword evidence="2" id="KW-0732">Signal</keyword>
<feature type="domain" description="Peptidase M16 C-terminal" evidence="4">
    <location>
        <begin position="235"/>
        <end position="410"/>
    </location>
</feature>
<dbReference type="STRING" id="234267.Acid_6419"/>
<dbReference type="SUPFAM" id="SSF63411">
    <property type="entry name" value="LuxS/MPP-like metallohydrolase"/>
    <property type="match status" value="2"/>
</dbReference>
<dbReference type="Gene3D" id="3.30.830.10">
    <property type="entry name" value="Metalloenzyme, LuxS/M16 peptidase-like"/>
    <property type="match status" value="2"/>
</dbReference>
<dbReference type="GO" id="GO:0046872">
    <property type="term" value="F:metal ion binding"/>
    <property type="evidence" value="ECO:0007669"/>
    <property type="project" value="InterPro"/>
</dbReference>
<accession>Q01SM6</accession>
<dbReference type="eggNOG" id="COG0612">
    <property type="taxonomic scope" value="Bacteria"/>
</dbReference>
<dbReference type="PANTHER" id="PTHR11851">
    <property type="entry name" value="METALLOPROTEASE"/>
    <property type="match status" value="1"/>
</dbReference>
<reference evidence="5" key="1">
    <citation type="submission" date="2006-10" db="EMBL/GenBank/DDBJ databases">
        <title>Complete sequence of Solibacter usitatus Ellin6076.</title>
        <authorList>
            <consortium name="US DOE Joint Genome Institute"/>
            <person name="Copeland A."/>
            <person name="Lucas S."/>
            <person name="Lapidus A."/>
            <person name="Barry K."/>
            <person name="Detter J.C."/>
            <person name="Glavina del Rio T."/>
            <person name="Hammon N."/>
            <person name="Israni S."/>
            <person name="Dalin E."/>
            <person name="Tice H."/>
            <person name="Pitluck S."/>
            <person name="Thompson L.S."/>
            <person name="Brettin T."/>
            <person name="Bruce D."/>
            <person name="Han C."/>
            <person name="Tapia R."/>
            <person name="Gilna P."/>
            <person name="Schmutz J."/>
            <person name="Larimer F."/>
            <person name="Land M."/>
            <person name="Hauser L."/>
            <person name="Kyrpides N."/>
            <person name="Mikhailova N."/>
            <person name="Janssen P.H."/>
            <person name="Kuske C.R."/>
            <person name="Richardson P."/>
        </authorList>
    </citation>
    <scope>NUCLEOTIDE SEQUENCE</scope>
    <source>
        <strain evidence="5">Ellin6076</strain>
    </source>
</reference>
<proteinExistence type="predicted"/>
<dbReference type="InterPro" id="IPR011249">
    <property type="entry name" value="Metalloenz_LuxS/M16"/>
</dbReference>
<protein>
    <submittedName>
        <fullName evidence="5">Peptidase M16 domain protein</fullName>
    </submittedName>
</protein>
<dbReference type="HOGENOM" id="CLU_378939_0_0_0"/>
<feature type="signal peptide" evidence="2">
    <location>
        <begin position="1"/>
        <end position="22"/>
    </location>
</feature>
<dbReference type="InterPro" id="IPR011765">
    <property type="entry name" value="Pept_M16_N"/>
</dbReference>
<dbReference type="InterPro" id="IPR050361">
    <property type="entry name" value="MPP/UQCRC_Complex"/>
</dbReference>
<evidence type="ECO:0000256" key="1">
    <source>
        <dbReference type="SAM" id="MobiDB-lite"/>
    </source>
</evidence>
<feature type="compositionally biased region" description="Low complexity" evidence="1">
    <location>
        <begin position="35"/>
        <end position="56"/>
    </location>
</feature>
<organism evidence="5">
    <name type="scientific">Solibacter usitatus (strain Ellin6076)</name>
    <dbReference type="NCBI Taxonomy" id="234267"/>
    <lineage>
        <taxon>Bacteria</taxon>
        <taxon>Pseudomonadati</taxon>
        <taxon>Acidobacteriota</taxon>
        <taxon>Terriglobia</taxon>
        <taxon>Bryobacterales</taxon>
        <taxon>Solibacteraceae</taxon>
        <taxon>Candidatus Solibacter</taxon>
    </lineage>
</organism>
<dbReference type="KEGG" id="sus:Acid_6419"/>
<dbReference type="Pfam" id="PF05193">
    <property type="entry name" value="Peptidase_M16_C"/>
    <property type="match status" value="1"/>
</dbReference>